<feature type="transmembrane region" description="Helical" evidence="1">
    <location>
        <begin position="24"/>
        <end position="45"/>
    </location>
</feature>
<evidence type="ECO:0000256" key="1">
    <source>
        <dbReference type="SAM" id="Phobius"/>
    </source>
</evidence>
<protein>
    <recommendedName>
        <fullName evidence="2">DUF1559 domain-containing protein</fullName>
    </recommendedName>
</protein>
<dbReference type="PANTHER" id="PTHR30093:SF2">
    <property type="entry name" value="TYPE II SECRETION SYSTEM PROTEIN H"/>
    <property type="match status" value="1"/>
</dbReference>
<dbReference type="AlphaFoldDB" id="A0A517RFW0"/>
<dbReference type="RefSeq" id="WP_145216533.1">
    <property type="nucleotide sequence ID" value="NZ_CP036269.1"/>
</dbReference>
<gene>
    <name evidence="3" type="ORF">Pan241w_28520</name>
</gene>
<dbReference type="PANTHER" id="PTHR30093">
    <property type="entry name" value="GENERAL SECRETION PATHWAY PROTEIN G"/>
    <property type="match status" value="1"/>
</dbReference>
<keyword evidence="1" id="KW-1133">Transmembrane helix</keyword>
<dbReference type="EMBL" id="CP036269">
    <property type="protein sequence ID" value="QDT42763.1"/>
    <property type="molecule type" value="Genomic_DNA"/>
</dbReference>
<evidence type="ECO:0000259" key="2">
    <source>
        <dbReference type="Pfam" id="PF07596"/>
    </source>
</evidence>
<reference evidence="3 4" key="1">
    <citation type="submission" date="2019-02" db="EMBL/GenBank/DDBJ databases">
        <title>Deep-cultivation of Planctomycetes and their phenomic and genomic characterization uncovers novel biology.</title>
        <authorList>
            <person name="Wiegand S."/>
            <person name="Jogler M."/>
            <person name="Boedeker C."/>
            <person name="Pinto D."/>
            <person name="Vollmers J."/>
            <person name="Rivas-Marin E."/>
            <person name="Kohn T."/>
            <person name="Peeters S.H."/>
            <person name="Heuer A."/>
            <person name="Rast P."/>
            <person name="Oberbeckmann S."/>
            <person name="Bunk B."/>
            <person name="Jeske O."/>
            <person name="Meyerdierks A."/>
            <person name="Storesund J.E."/>
            <person name="Kallscheuer N."/>
            <person name="Luecker S."/>
            <person name="Lage O.M."/>
            <person name="Pohl T."/>
            <person name="Merkel B.J."/>
            <person name="Hornburger P."/>
            <person name="Mueller R.-W."/>
            <person name="Bruemmer F."/>
            <person name="Labrenz M."/>
            <person name="Spormann A.M."/>
            <person name="Op den Camp H."/>
            <person name="Overmann J."/>
            <person name="Amann R."/>
            <person name="Jetten M.S.M."/>
            <person name="Mascher T."/>
            <person name="Medema M.H."/>
            <person name="Devos D.P."/>
            <person name="Kaster A.-K."/>
            <person name="Ovreas L."/>
            <person name="Rohde M."/>
            <person name="Galperin M.Y."/>
            <person name="Jogler C."/>
        </authorList>
    </citation>
    <scope>NUCLEOTIDE SEQUENCE [LARGE SCALE GENOMIC DNA]</scope>
    <source>
        <strain evidence="3 4">Pan241w</strain>
    </source>
</reference>
<keyword evidence="1" id="KW-0812">Transmembrane</keyword>
<sequence>MNEPAAVKDKVSTKSWILANKVKLLGGIIVATFSIFFITISNRVASKHRAVAHLRPIFLATINYSSGAAANLPLGGTTDLNGNPQHGWMTAILPFTERRELAEQIDYDKPWTAPENKPVFQTSVPPYLNPDIHEPTTNPAGYALAHYTANSRVLGINKSSNIATISAAGLMQSTILLGEINANFPAWGSANNLRDPAQGLDGGPDRFGSPSGEGATVIFVDGSGKFLNKNIDPAILKAISNPTGRGPVSPNAY</sequence>
<dbReference type="Pfam" id="PF07596">
    <property type="entry name" value="SBP_bac_10"/>
    <property type="match status" value="1"/>
</dbReference>
<dbReference type="Proteomes" id="UP000317171">
    <property type="component" value="Chromosome"/>
</dbReference>
<dbReference type="InterPro" id="IPR011453">
    <property type="entry name" value="DUF1559"/>
</dbReference>
<keyword evidence="1" id="KW-0472">Membrane</keyword>
<dbReference type="KEGG" id="gaz:Pan241w_28520"/>
<dbReference type="OrthoDB" id="285651at2"/>
<feature type="domain" description="DUF1559" evidence="2">
    <location>
        <begin position="53"/>
        <end position="133"/>
    </location>
</feature>
<keyword evidence="4" id="KW-1185">Reference proteome</keyword>
<organism evidence="3 4">
    <name type="scientific">Gimesia alba</name>
    <dbReference type="NCBI Taxonomy" id="2527973"/>
    <lineage>
        <taxon>Bacteria</taxon>
        <taxon>Pseudomonadati</taxon>
        <taxon>Planctomycetota</taxon>
        <taxon>Planctomycetia</taxon>
        <taxon>Planctomycetales</taxon>
        <taxon>Planctomycetaceae</taxon>
        <taxon>Gimesia</taxon>
    </lineage>
</organism>
<proteinExistence type="predicted"/>
<accession>A0A517RFW0</accession>
<name>A0A517RFW0_9PLAN</name>
<evidence type="ECO:0000313" key="3">
    <source>
        <dbReference type="EMBL" id="QDT42763.1"/>
    </source>
</evidence>
<evidence type="ECO:0000313" key="4">
    <source>
        <dbReference type="Proteomes" id="UP000317171"/>
    </source>
</evidence>